<keyword evidence="5" id="KW-0808">Transferase</keyword>
<evidence type="ECO:0000256" key="17">
    <source>
        <dbReference type="SAM" id="Phobius"/>
    </source>
</evidence>
<evidence type="ECO:0000256" key="14">
    <source>
        <dbReference type="ARBA" id="ARBA00034000"/>
    </source>
</evidence>
<evidence type="ECO:0000256" key="1">
    <source>
        <dbReference type="ARBA" id="ARBA00022475"/>
    </source>
</evidence>
<dbReference type="PANTHER" id="PTHR32282:SF32">
    <property type="entry name" value="PENICILLIN-BINDING PROTEIN 2A"/>
    <property type="match status" value="1"/>
</dbReference>
<evidence type="ECO:0000259" key="19">
    <source>
        <dbReference type="Pfam" id="PF00912"/>
    </source>
</evidence>
<feature type="region of interest" description="Disordered" evidence="16">
    <location>
        <begin position="746"/>
        <end position="847"/>
    </location>
</feature>
<dbReference type="SUPFAM" id="SSF53955">
    <property type="entry name" value="Lysozyme-like"/>
    <property type="match status" value="1"/>
</dbReference>
<dbReference type="Gene3D" id="2.60.40.10">
    <property type="entry name" value="Immunoglobulins"/>
    <property type="match status" value="1"/>
</dbReference>
<reference evidence="20 21" key="1">
    <citation type="submission" date="2023-09" db="EMBL/GenBank/DDBJ databases">
        <title>Complete Genome and Methylome dissection of Bacillus brevis NEB573 original source of BbsI restriction endonuclease.</title>
        <authorList>
            <person name="Fomenkov A."/>
            <person name="Roberts R.D."/>
        </authorList>
    </citation>
    <scope>NUCLEOTIDE SEQUENCE [LARGE SCALE GENOMIC DNA]</scope>
    <source>
        <strain evidence="20 21">NEB573</strain>
    </source>
</reference>
<evidence type="ECO:0000256" key="15">
    <source>
        <dbReference type="ARBA" id="ARBA00049902"/>
    </source>
</evidence>
<dbReference type="EMBL" id="CP134050">
    <property type="protein sequence ID" value="WNC13397.1"/>
    <property type="molecule type" value="Genomic_DNA"/>
</dbReference>
<keyword evidence="4" id="KW-0328">Glycosyltransferase</keyword>
<evidence type="ECO:0000256" key="8">
    <source>
        <dbReference type="ARBA" id="ARBA00022960"/>
    </source>
</evidence>
<keyword evidence="6 17" id="KW-0812">Transmembrane</keyword>
<keyword evidence="9" id="KW-0573">Peptidoglycan synthesis</keyword>
<organism evidence="20 21">
    <name type="scientific">Brevibacillus brevis</name>
    <name type="common">Bacillus brevis</name>
    <dbReference type="NCBI Taxonomy" id="1393"/>
    <lineage>
        <taxon>Bacteria</taxon>
        <taxon>Bacillati</taxon>
        <taxon>Bacillota</taxon>
        <taxon>Bacilli</taxon>
        <taxon>Bacillales</taxon>
        <taxon>Paenibacillaceae</taxon>
        <taxon>Brevibacillus</taxon>
    </lineage>
</organism>
<evidence type="ECO:0000256" key="4">
    <source>
        <dbReference type="ARBA" id="ARBA00022676"/>
    </source>
</evidence>
<evidence type="ECO:0000256" key="9">
    <source>
        <dbReference type="ARBA" id="ARBA00022984"/>
    </source>
</evidence>
<name>A0ABY9T0P2_BREBE</name>
<dbReference type="Proteomes" id="UP001256827">
    <property type="component" value="Chromosome"/>
</dbReference>
<feature type="transmembrane region" description="Helical" evidence="17">
    <location>
        <begin position="16"/>
        <end position="41"/>
    </location>
</feature>
<dbReference type="PANTHER" id="PTHR32282">
    <property type="entry name" value="BINDING PROTEIN TRANSPEPTIDASE, PUTATIVE-RELATED"/>
    <property type="match status" value="1"/>
</dbReference>
<evidence type="ECO:0000256" key="7">
    <source>
        <dbReference type="ARBA" id="ARBA00022801"/>
    </source>
</evidence>
<keyword evidence="11 17" id="KW-0472">Membrane</keyword>
<dbReference type="InterPro" id="IPR023346">
    <property type="entry name" value="Lysozyme-like_dom_sf"/>
</dbReference>
<gene>
    <name evidence="20" type="ORF">RGB73_22260</name>
</gene>
<dbReference type="Pfam" id="PF00912">
    <property type="entry name" value="Transgly"/>
    <property type="match status" value="1"/>
</dbReference>
<evidence type="ECO:0000256" key="2">
    <source>
        <dbReference type="ARBA" id="ARBA00022645"/>
    </source>
</evidence>
<dbReference type="Pfam" id="PF00905">
    <property type="entry name" value="Transpeptidase"/>
    <property type="match status" value="1"/>
</dbReference>
<comment type="catalytic activity">
    <reaction evidence="15">
        <text>[GlcNAc-(1-&gt;4)-Mur2Ac(oyl-L-Ala-gamma-D-Glu-L-Lys-D-Ala-D-Ala)](n)-di-trans,octa-cis-undecaprenyl diphosphate + beta-D-GlcNAc-(1-&gt;4)-Mur2Ac(oyl-L-Ala-gamma-D-Glu-L-Lys-D-Ala-D-Ala)-di-trans,octa-cis-undecaprenyl diphosphate = [GlcNAc-(1-&gt;4)-Mur2Ac(oyl-L-Ala-gamma-D-Glu-L-Lys-D-Ala-D-Ala)](n+1)-di-trans,octa-cis-undecaprenyl diphosphate + di-trans,octa-cis-undecaprenyl diphosphate + H(+)</text>
        <dbReference type="Rhea" id="RHEA:23708"/>
        <dbReference type="Rhea" id="RHEA-COMP:9602"/>
        <dbReference type="Rhea" id="RHEA-COMP:9603"/>
        <dbReference type="ChEBI" id="CHEBI:15378"/>
        <dbReference type="ChEBI" id="CHEBI:58405"/>
        <dbReference type="ChEBI" id="CHEBI:60033"/>
        <dbReference type="ChEBI" id="CHEBI:78435"/>
        <dbReference type="EC" id="2.4.99.28"/>
    </reaction>
</comment>
<comment type="catalytic activity">
    <reaction evidence="14">
        <text>Preferential cleavage: (Ac)2-L-Lys-D-Ala-|-D-Ala. Also transpeptidation of peptidyl-alanyl moieties that are N-acyl substituents of D-alanine.</text>
        <dbReference type="EC" id="3.4.16.4"/>
    </reaction>
</comment>
<sequence>MATKAKKKVRKKKSSLLMIAVSFAIFLVLSVIGGYFALLYAGDRMIAENEQKLKDLKAEPTVIYDKNGKEMTSLIRQKNREYKPITEMPKVLVNAFLAVEDKRFFEHKGVDMIRIGGAILNDIRKGSLAEGGSTITQQLARNVFLTLDQTFWRKTKEMSIAIGLECRYSKDQILEMYLNRVYLGEGEFGVEDAANYYFGHGVSDEKFTIAQAAMLAAIPKAPTTYSPFNNPEQAKLRRDTVIRLMYEQGIITEAQKNEAQAEPLPTEPNEVEGASLKKGYRAFFDYMLKEADARYGVTEEELYSGGWEVYTTFDQKIQDAMLDQYANAKNFPKDGAKRGVESAMIVVDAKNGGVAGMMGGRNYAAKGFNYATDMKRQPGSSFKPLAVYAPAIDIDSDKWGPNSSLSNKRQSFNGYEPRNYNNKYSENVSMNRALIESLNVPAVWLLNEIGVKNGIDYLNKFGIELAPEDRNLAIALGGLSKGTSPLKMAQAYTAFANGGVMSEAHAISKMTNKNVGIERVYEEKQTNVLKPESAWKVHTMLERAVQEGTGKAARISGRHVAGKTGTTQSIAGGSDVNKDAWFVGYTPEYVGAVWMGFDPEDKQHLMRQGSSLTAQMFSKVLAEGLKGVEASDFVPPGGFEEVKEEPQEQESKIELAADMTIDKNKLKVVLSWIGGSPDYTYDVYRIRPNGEREKIAEGLKDTYYVDELDSPTQYKYVVVPRNATGEEETPSKEVGISTKQLENVLNSGEEGDMGTDGNLPPDNGNGNGASGQQPSDGGNTGGDGQGPWNGQSPGNTGNSQNPGDSQAPPPDIVNPGGDETNQPSQGIELPPPPDQGDQNSQRGDTNG</sequence>
<keyword evidence="21" id="KW-1185">Reference proteome</keyword>
<evidence type="ECO:0000256" key="3">
    <source>
        <dbReference type="ARBA" id="ARBA00022670"/>
    </source>
</evidence>
<feature type="compositionally biased region" description="Polar residues" evidence="16">
    <location>
        <begin position="793"/>
        <end position="804"/>
    </location>
</feature>
<dbReference type="NCBIfam" id="TIGR02074">
    <property type="entry name" value="PBP_1a_fam"/>
    <property type="match status" value="1"/>
</dbReference>
<dbReference type="InterPro" id="IPR050396">
    <property type="entry name" value="Glycosyltr_51/Transpeptidase"/>
</dbReference>
<feature type="domain" description="Penicillin-binding protein transpeptidase" evidence="18">
    <location>
        <begin position="344"/>
        <end position="621"/>
    </location>
</feature>
<evidence type="ECO:0000259" key="18">
    <source>
        <dbReference type="Pfam" id="PF00905"/>
    </source>
</evidence>
<evidence type="ECO:0000256" key="11">
    <source>
        <dbReference type="ARBA" id="ARBA00023136"/>
    </source>
</evidence>
<keyword evidence="1" id="KW-1003">Cell membrane</keyword>
<evidence type="ECO:0000256" key="5">
    <source>
        <dbReference type="ARBA" id="ARBA00022679"/>
    </source>
</evidence>
<protein>
    <submittedName>
        <fullName evidence="20">PBP1A family penicillin-binding protein</fullName>
    </submittedName>
</protein>
<dbReference type="Gene3D" id="3.40.710.10">
    <property type="entry name" value="DD-peptidase/beta-lactamase superfamily"/>
    <property type="match status" value="1"/>
</dbReference>
<feature type="domain" description="Glycosyl transferase family 51" evidence="19">
    <location>
        <begin position="68"/>
        <end position="245"/>
    </location>
</feature>
<keyword evidence="7" id="KW-0378">Hydrolase</keyword>
<dbReference type="InterPro" id="IPR001460">
    <property type="entry name" value="PCN-bd_Tpept"/>
</dbReference>
<proteinExistence type="predicted"/>
<dbReference type="Gene3D" id="1.10.3810.10">
    <property type="entry name" value="Biosynthetic peptidoglycan transglycosylase-like"/>
    <property type="match status" value="1"/>
</dbReference>
<keyword evidence="3" id="KW-0645">Protease</keyword>
<dbReference type="InterPro" id="IPR013783">
    <property type="entry name" value="Ig-like_fold"/>
</dbReference>
<dbReference type="InterPro" id="IPR001264">
    <property type="entry name" value="Glyco_trans_51"/>
</dbReference>
<keyword evidence="8" id="KW-0133">Cell shape</keyword>
<evidence type="ECO:0000256" key="12">
    <source>
        <dbReference type="ARBA" id="ARBA00023268"/>
    </source>
</evidence>
<dbReference type="InterPro" id="IPR012338">
    <property type="entry name" value="Beta-lactam/transpept-like"/>
</dbReference>
<evidence type="ECO:0000256" key="16">
    <source>
        <dbReference type="SAM" id="MobiDB-lite"/>
    </source>
</evidence>
<accession>A0ABY9T0P2</accession>
<keyword evidence="10 17" id="KW-1133">Transmembrane helix</keyword>
<dbReference type="InterPro" id="IPR036950">
    <property type="entry name" value="PBP_transglycosylase"/>
</dbReference>
<evidence type="ECO:0000313" key="21">
    <source>
        <dbReference type="Proteomes" id="UP001256827"/>
    </source>
</evidence>
<feature type="compositionally biased region" description="Polar residues" evidence="16">
    <location>
        <begin position="836"/>
        <end position="847"/>
    </location>
</feature>
<dbReference type="RefSeq" id="WP_310764902.1">
    <property type="nucleotide sequence ID" value="NZ_CP134050.1"/>
</dbReference>
<keyword evidence="13" id="KW-0961">Cell wall biogenesis/degradation</keyword>
<evidence type="ECO:0000313" key="20">
    <source>
        <dbReference type="EMBL" id="WNC13397.1"/>
    </source>
</evidence>
<evidence type="ECO:0000256" key="10">
    <source>
        <dbReference type="ARBA" id="ARBA00022989"/>
    </source>
</evidence>
<feature type="compositionally biased region" description="Gly residues" evidence="16">
    <location>
        <begin position="778"/>
        <end position="787"/>
    </location>
</feature>
<keyword evidence="2" id="KW-0121">Carboxypeptidase</keyword>
<keyword evidence="12" id="KW-0511">Multifunctional enzyme</keyword>
<dbReference type="SUPFAM" id="SSF56601">
    <property type="entry name" value="beta-lactamase/transpeptidase-like"/>
    <property type="match status" value="1"/>
</dbReference>
<evidence type="ECO:0000256" key="13">
    <source>
        <dbReference type="ARBA" id="ARBA00023316"/>
    </source>
</evidence>
<evidence type="ECO:0000256" key="6">
    <source>
        <dbReference type="ARBA" id="ARBA00022692"/>
    </source>
</evidence>